<accession>A0A1T4P2I1</accession>
<sequence length="154" mass="18101">MKIYKRMIRPMVNPPTIQGFSSRPFPLLGEDFWCDEDNEDIKISAWKKMIEDPMSTLLVDEKYEEIEFPQPKPIKVEDDNFVCFIFDIDKIDVATMCEYASSWTEVLPKGVSVAILPSLDVKILNEETVDIFINDYKQKVEERRWMIKNGVERN</sequence>
<organism evidence="1 2">
    <name type="scientific">Eubacterium ruminantium</name>
    <dbReference type="NCBI Taxonomy" id="42322"/>
    <lineage>
        <taxon>Bacteria</taxon>
        <taxon>Bacillati</taxon>
        <taxon>Bacillota</taxon>
        <taxon>Clostridia</taxon>
        <taxon>Eubacteriales</taxon>
        <taxon>Eubacteriaceae</taxon>
        <taxon>Eubacterium</taxon>
    </lineage>
</organism>
<dbReference type="Proteomes" id="UP000189857">
    <property type="component" value="Unassembled WGS sequence"/>
</dbReference>
<reference evidence="1 2" key="1">
    <citation type="submission" date="2017-02" db="EMBL/GenBank/DDBJ databases">
        <authorList>
            <person name="Peterson S.W."/>
        </authorList>
    </citation>
    <scope>NUCLEOTIDE SEQUENCE [LARGE SCALE GENOMIC DNA]</scope>
    <source>
        <strain evidence="1 2">ATCC 17233</strain>
    </source>
</reference>
<dbReference type="RefSeq" id="WP_078787638.1">
    <property type="nucleotide sequence ID" value="NZ_FMTO01000009.1"/>
</dbReference>
<evidence type="ECO:0000313" key="2">
    <source>
        <dbReference type="Proteomes" id="UP000189857"/>
    </source>
</evidence>
<keyword evidence="2" id="KW-1185">Reference proteome</keyword>
<evidence type="ECO:0000313" key="1">
    <source>
        <dbReference type="EMBL" id="SJZ85611.1"/>
    </source>
</evidence>
<proteinExistence type="predicted"/>
<dbReference type="AlphaFoldDB" id="A0A1T4P2I1"/>
<name>A0A1T4P2I1_9FIRM</name>
<dbReference type="EMBL" id="FUXA01000010">
    <property type="protein sequence ID" value="SJZ85611.1"/>
    <property type="molecule type" value="Genomic_DNA"/>
</dbReference>
<gene>
    <name evidence="1" type="ORF">SAMN02745110_01821</name>
</gene>
<protein>
    <submittedName>
        <fullName evidence="1">Uncharacterized protein</fullName>
    </submittedName>
</protein>